<evidence type="ECO:0000313" key="2">
    <source>
        <dbReference type="Proteomes" id="UP000298030"/>
    </source>
</evidence>
<dbReference type="Proteomes" id="UP000298030">
    <property type="component" value="Unassembled WGS sequence"/>
</dbReference>
<sequence length="94" mass="10221">MSHPPPRTLGFFPSTASLSPSLLRPLRLDWILSIATKRLSVSEVAILSDLPPCTDDNQQTLTTTATQSHEGSVRTVRLQITTTRGQFVAVSCLS</sequence>
<protein>
    <submittedName>
        <fullName evidence="1">Uncharacterized protein</fullName>
    </submittedName>
</protein>
<accession>A0A4Y7U2E2</accession>
<dbReference type="AlphaFoldDB" id="A0A4Y7U2E2"/>
<name>A0A4Y7U2E2_COPMI</name>
<comment type="caution">
    <text evidence="1">The sequence shown here is derived from an EMBL/GenBank/DDBJ whole genome shotgun (WGS) entry which is preliminary data.</text>
</comment>
<organism evidence="1 2">
    <name type="scientific">Coprinellus micaceus</name>
    <name type="common">Glistening ink-cap mushroom</name>
    <name type="synonym">Coprinus micaceus</name>
    <dbReference type="NCBI Taxonomy" id="71717"/>
    <lineage>
        <taxon>Eukaryota</taxon>
        <taxon>Fungi</taxon>
        <taxon>Dikarya</taxon>
        <taxon>Basidiomycota</taxon>
        <taxon>Agaricomycotina</taxon>
        <taxon>Agaricomycetes</taxon>
        <taxon>Agaricomycetidae</taxon>
        <taxon>Agaricales</taxon>
        <taxon>Agaricineae</taxon>
        <taxon>Psathyrellaceae</taxon>
        <taxon>Coprinellus</taxon>
    </lineage>
</organism>
<evidence type="ECO:0000313" key="1">
    <source>
        <dbReference type="EMBL" id="TEB40228.1"/>
    </source>
</evidence>
<dbReference type="EMBL" id="QPFP01000001">
    <property type="protein sequence ID" value="TEB40228.1"/>
    <property type="molecule type" value="Genomic_DNA"/>
</dbReference>
<reference evidence="1 2" key="1">
    <citation type="journal article" date="2019" name="Nat. Ecol. Evol.">
        <title>Megaphylogeny resolves global patterns of mushroom evolution.</title>
        <authorList>
            <person name="Varga T."/>
            <person name="Krizsan K."/>
            <person name="Foldi C."/>
            <person name="Dima B."/>
            <person name="Sanchez-Garcia M."/>
            <person name="Sanchez-Ramirez S."/>
            <person name="Szollosi G.J."/>
            <person name="Szarkandi J.G."/>
            <person name="Papp V."/>
            <person name="Albert L."/>
            <person name="Andreopoulos W."/>
            <person name="Angelini C."/>
            <person name="Antonin V."/>
            <person name="Barry K.W."/>
            <person name="Bougher N.L."/>
            <person name="Buchanan P."/>
            <person name="Buyck B."/>
            <person name="Bense V."/>
            <person name="Catcheside P."/>
            <person name="Chovatia M."/>
            <person name="Cooper J."/>
            <person name="Damon W."/>
            <person name="Desjardin D."/>
            <person name="Finy P."/>
            <person name="Geml J."/>
            <person name="Haridas S."/>
            <person name="Hughes K."/>
            <person name="Justo A."/>
            <person name="Karasinski D."/>
            <person name="Kautmanova I."/>
            <person name="Kiss B."/>
            <person name="Kocsube S."/>
            <person name="Kotiranta H."/>
            <person name="LaButti K.M."/>
            <person name="Lechner B.E."/>
            <person name="Liimatainen K."/>
            <person name="Lipzen A."/>
            <person name="Lukacs Z."/>
            <person name="Mihaltcheva S."/>
            <person name="Morgado L.N."/>
            <person name="Niskanen T."/>
            <person name="Noordeloos M.E."/>
            <person name="Ohm R.A."/>
            <person name="Ortiz-Santana B."/>
            <person name="Ovrebo C."/>
            <person name="Racz N."/>
            <person name="Riley R."/>
            <person name="Savchenko A."/>
            <person name="Shiryaev A."/>
            <person name="Soop K."/>
            <person name="Spirin V."/>
            <person name="Szebenyi C."/>
            <person name="Tomsovsky M."/>
            <person name="Tulloss R.E."/>
            <person name="Uehling J."/>
            <person name="Grigoriev I.V."/>
            <person name="Vagvolgyi C."/>
            <person name="Papp T."/>
            <person name="Martin F.M."/>
            <person name="Miettinen O."/>
            <person name="Hibbett D.S."/>
            <person name="Nagy L.G."/>
        </authorList>
    </citation>
    <scope>NUCLEOTIDE SEQUENCE [LARGE SCALE GENOMIC DNA]</scope>
    <source>
        <strain evidence="1 2">FP101781</strain>
    </source>
</reference>
<proteinExistence type="predicted"/>
<keyword evidence="2" id="KW-1185">Reference proteome</keyword>
<gene>
    <name evidence="1" type="ORF">FA13DRAFT_59939</name>
</gene>